<evidence type="ECO:0000313" key="3">
    <source>
        <dbReference type="Proteomes" id="UP000823736"/>
    </source>
</evidence>
<gene>
    <name evidence="2" type="ORF">J2753_002103</name>
</gene>
<dbReference type="OrthoDB" id="201863at2157"/>
<feature type="region of interest" description="Disordered" evidence="1">
    <location>
        <begin position="19"/>
        <end position="45"/>
    </location>
</feature>
<dbReference type="AlphaFoldDB" id="A0A8T4GZ82"/>
<name>A0A8T4GZ82_9EURY</name>
<dbReference type="EMBL" id="JAGGLC010000004">
    <property type="protein sequence ID" value="MBP1987602.1"/>
    <property type="molecule type" value="Genomic_DNA"/>
</dbReference>
<keyword evidence="3" id="KW-1185">Reference proteome</keyword>
<accession>A0A8T4GZ82</accession>
<comment type="caution">
    <text evidence="2">The sequence shown here is derived from an EMBL/GenBank/DDBJ whole genome shotgun (WGS) entry which is preliminary data.</text>
</comment>
<organism evidence="2 3">
    <name type="scientific">Halolamina salifodinae</name>
    <dbReference type="NCBI Taxonomy" id="1202767"/>
    <lineage>
        <taxon>Archaea</taxon>
        <taxon>Methanobacteriati</taxon>
        <taxon>Methanobacteriota</taxon>
        <taxon>Stenosarchaea group</taxon>
        <taxon>Halobacteria</taxon>
        <taxon>Halobacteriales</taxon>
        <taxon>Haloferacaceae</taxon>
    </lineage>
</organism>
<evidence type="ECO:0000313" key="2">
    <source>
        <dbReference type="EMBL" id="MBP1987602.1"/>
    </source>
</evidence>
<feature type="region of interest" description="Disordered" evidence="1">
    <location>
        <begin position="235"/>
        <end position="268"/>
    </location>
</feature>
<sequence>MRRRALLATLASGTALLAGCSASDPTETDTNQSTPDGTESNSTPDEVVRLDGNQLWGASIVDLETVDRTYALSPMRYRTEDGAEVRMRFDATATADSPARLIASIQNTDKYPEQFDLDWFPPFGRSTSEPPREHHERLMGAGLRDQGSLVLAPTENHDLVDDPPEVERDADGIWRLAGETDRWLPETITLDAGEAVRGEYAVVGHPEGSGRPTGVYEFLRAGDDNDTSITVWETDAPGPDEESRFAGESVPSLAGDEGDDGDDDAGGVTWFHEADESTAAYLWPETEKTDLPAGITFQFVNHTREALGCGHWYVYKLHDGEWFDLGPYVRTADCRMVPPAGTKSWTLHAYGGGGSLPPEDGRAYPFLGGGRYAVSVGYGDESSSSAAMVELTGDPIEIVPTEDVASERDGSTVTLTNPEWSEDGEDAVTLTLTRADSAEETLIREQVMRRWHRGLRNTLAFVEEDVEEVRLRTLERYAHGPIGYDGSTRRVRVDGQAYELSASGME</sequence>
<proteinExistence type="predicted"/>
<evidence type="ECO:0000256" key="1">
    <source>
        <dbReference type="SAM" id="MobiDB-lite"/>
    </source>
</evidence>
<reference evidence="2" key="1">
    <citation type="submission" date="2021-03" db="EMBL/GenBank/DDBJ databases">
        <title>Genomic Encyclopedia of Type Strains, Phase IV (KMG-IV): sequencing the most valuable type-strain genomes for metagenomic binning, comparative biology and taxonomic classification.</title>
        <authorList>
            <person name="Goeker M."/>
        </authorList>
    </citation>
    <scope>NUCLEOTIDE SEQUENCE</scope>
    <source>
        <strain evidence="2">DSM 26232</strain>
    </source>
</reference>
<dbReference type="RefSeq" id="WP_209491956.1">
    <property type="nucleotide sequence ID" value="NZ_JAGGLC010000004.1"/>
</dbReference>
<protein>
    <submittedName>
        <fullName evidence="2">Uncharacterized protein</fullName>
    </submittedName>
</protein>
<dbReference type="Proteomes" id="UP000823736">
    <property type="component" value="Unassembled WGS sequence"/>
</dbReference>
<dbReference type="PROSITE" id="PS51257">
    <property type="entry name" value="PROKAR_LIPOPROTEIN"/>
    <property type="match status" value="1"/>
</dbReference>
<feature type="compositionally biased region" description="Polar residues" evidence="1">
    <location>
        <begin position="24"/>
        <end position="44"/>
    </location>
</feature>
<feature type="compositionally biased region" description="Acidic residues" evidence="1">
    <location>
        <begin position="256"/>
        <end position="265"/>
    </location>
</feature>